<reference evidence="2 4" key="2">
    <citation type="submission" date="2016-10" db="EMBL/GenBank/DDBJ databases">
        <authorList>
            <person name="de Groot N.N."/>
        </authorList>
    </citation>
    <scope>NUCLEOTIDE SEQUENCE [LARGE SCALE GENOMIC DNA]</scope>
    <source>
        <strain evidence="2 4">DSM 381</strain>
    </source>
</reference>
<accession>A0A1I4H9D7</accession>
<reference evidence="1 3" key="1">
    <citation type="submission" date="2016-10" db="EMBL/GenBank/DDBJ databases">
        <authorList>
            <person name="Varghese N."/>
            <person name="Submissions S."/>
        </authorList>
    </citation>
    <scope>NUCLEOTIDE SEQUENCE [LARGE SCALE GENOMIC DNA]</scope>
    <source>
        <strain evidence="1 3">DSM 282</strain>
    </source>
</reference>
<organism evidence="2 4">
    <name type="scientific">Azotobacter beijerinckii</name>
    <dbReference type="NCBI Taxonomy" id="170623"/>
    <lineage>
        <taxon>Bacteria</taxon>
        <taxon>Pseudomonadati</taxon>
        <taxon>Pseudomonadota</taxon>
        <taxon>Gammaproteobacteria</taxon>
        <taxon>Pseudomonadales</taxon>
        <taxon>Pseudomonadaceae</taxon>
        <taxon>Azotobacter</taxon>
    </lineage>
</organism>
<sequence length="57" mass="6327">MDEFLKVLHDAPAEKEAPSVQLTTKDIKVLALKAQGRLLEHQLEALGFSRKSLPSEV</sequence>
<proteinExistence type="predicted"/>
<evidence type="ECO:0000313" key="4">
    <source>
        <dbReference type="Proteomes" id="UP000199579"/>
    </source>
</evidence>
<gene>
    <name evidence="1" type="ORF">SAMN04244571_04177</name>
    <name evidence="2" type="ORF">SAMN04244574_04152</name>
</gene>
<keyword evidence="3" id="KW-1185">Reference proteome</keyword>
<evidence type="ECO:0000313" key="1">
    <source>
        <dbReference type="EMBL" id="SFB60216.1"/>
    </source>
</evidence>
<dbReference type="EMBL" id="FOSX01000109">
    <property type="protein sequence ID" value="SFL38370.1"/>
    <property type="molecule type" value="Genomic_DNA"/>
</dbReference>
<dbReference type="Proteomes" id="UP000198861">
    <property type="component" value="Unassembled WGS sequence"/>
</dbReference>
<dbReference type="RefSeq" id="WP_170854596.1">
    <property type="nucleotide sequence ID" value="NZ_FOKJ01000108.1"/>
</dbReference>
<evidence type="ECO:0000313" key="2">
    <source>
        <dbReference type="EMBL" id="SFL38370.1"/>
    </source>
</evidence>
<evidence type="ECO:0000313" key="3">
    <source>
        <dbReference type="Proteomes" id="UP000198861"/>
    </source>
</evidence>
<name>A0A1I4H9D7_9GAMM</name>
<dbReference type="EMBL" id="FOKJ01000108">
    <property type="protein sequence ID" value="SFB60216.1"/>
    <property type="molecule type" value="Genomic_DNA"/>
</dbReference>
<dbReference type="AlphaFoldDB" id="A0A1I4H9D7"/>
<protein>
    <submittedName>
        <fullName evidence="2">Uncharacterized protein</fullName>
    </submittedName>
</protein>
<dbReference type="Proteomes" id="UP000199579">
    <property type="component" value="Unassembled WGS sequence"/>
</dbReference>